<feature type="region of interest" description="Disordered" evidence="2">
    <location>
        <begin position="1"/>
        <end position="25"/>
    </location>
</feature>
<keyword evidence="1 3" id="KW-0472">Membrane</keyword>
<keyword evidence="1" id="KW-0998">Cell outer membrane</keyword>
<dbReference type="Gene3D" id="2.170.130.10">
    <property type="entry name" value="TonB-dependent receptor, plug domain"/>
    <property type="match status" value="1"/>
</dbReference>
<proteinExistence type="inferred from homology"/>
<dbReference type="EMBL" id="JACHLE010000001">
    <property type="protein sequence ID" value="MBB4804869.1"/>
    <property type="molecule type" value="Genomic_DNA"/>
</dbReference>
<sequence length="390" mass="43292">MENNHDIDQKFSEASKSSDEPETFPRFEKVWDRIEDRLERKEEKKRIFFLKIPYGIAASLIIGSGIFYFLDKKESLPEPIHPVIAESPVSPKVQTDNIKTESTVTPDLEKAPEAPATLPPQPVIAYSGKIPVVEKNIELAYVPVSPSADGYLAAKVDPENSGTVIPENKHTRTEKGMEEVVIASLGTKRAKQSASYSTQAISSAQPQGKPNNSLANILRETPEAEQIAPDDIPDLIISAYGKEKYKTRRSIINTTSLIAKREGNSRDVELKSIIQEQLKELNIGVGNKENKQQEKTNYGAVIITGTSVKEEQSEPLYIINGEISDAVRFKNLEPTRIKSITIFKNPKVISIYGSKAENGVVVIETKNISNTQKEKLEELLEEASSEDESN</sequence>
<comment type="caution">
    <text evidence="4">The sequence shown here is derived from an EMBL/GenBank/DDBJ whole genome shotgun (WGS) entry which is preliminary data.</text>
</comment>
<organism evidence="4 5">
    <name type="scientific">Chryseobacterium defluvii</name>
    <dbReference type="NCBI Taxonomy" id="160396"/>
    <lineage>
        <taxon>Bacteria</taxon>
        <taxon>Pseudomonadati</taxon>
        <taxon>Bacteroidota</taxon>
        <taxon>Flavobacteriia</taxon>
        <taxon>Flavobacteriales</taxon>
        <taxon>Weeksellaceae</taxon>
        <taxon>Chryseobacterium group</taxon>
        <taxon>Chryseobacterium</taxon>
    </lineage>
</organism>
<keyword evidence="1" id="KW-0813">Transport</keyword>
<evidence type="ECO:0000313" key="5">
    <source>
        <dbReference type="Proteomes" id="UP000592180"/>
    </source>
</evidence>
<gene>
    <name evidence="4" type="ORF">HNP38_000141</name>
</gene>
<dbReference type="InterPro" id="IPR037066">
    <property type="entry name" value="Plug_dom_sf"/>
</dbReference>
<dbReference type="InterPro" id="IPR039426">
    <property type="entry name" value="TonB-dep_rcpt-like"/>
</dbReference>
<feature type="transmembrane region" description="Helical" evidence="3">
    <location>
        <begin position="47"/>
        <end position="70"/>
    </location>
</feature>
<evidence type="ECO:0000256" key="3">
    <source>
        <dbReference type="SAM" id="Phobius"/>
    </source>
</evidence>
<feature type="region of interest" description="Disordered" evidence="2">
    <location>
        <begin position="194"/>
        <end position="214"/>
    </location>
</feature>
<dbReference type="SUPFAM" id="SSF56935">
    <property type="entry name" value="Porins"/>
    <property type="match status" value="1"/>
</dbReference>
<keyword evidence="3" id="KW-1133">Transmembrane helix</keyword>
<protein>
    <recommendedName>
        <fullName evidence="6">TonB-dependent SusC/RagA subfamily outer membrane receptor</fullName>
    </recommendedName>
</protein>
<keyword evidence="1" id="KW-1134">Transmembrane beta strand</keyword>
<evidence type="ECO:0000256" key="2">
    <source>
        <dbReference type="SAM" id="MobiDB-lite"/>
    </source>
</evidence>
<keyword evidence="1 3" id="KW-0812">Transmembrane</keyword>
<evidence type="ECO:0000256" key="1">
    <source>
        <dbReference type="PROSITE-ProRule" id="PRU01360"/>
    </source>
</evidence>
<accession>A0A840K6M9</accession>
<evidence type="ECO:0008006" key="6">
    <source>
        <dbReference type="Google" id="ProtNLM"/>
    </source>
</evidence>
<dbReference type="RefSeq" id="WP_184182937.1">
    <property type="nucleotide sequence ID" value="NZ_JACHLE010000001.1"/>
</dbReference>
<dbReference type="GO" id="GO:0009279">
    <property type="term" value="C:cell outer membrane"/>
    <property type="evidence" value="ECO:0007669"/>
    <property type="project" value="UniProtKB-SubCell"/>
</dbReference>
<dbReference type="AlphaFoldDB" id="A0A840K6M9"/>
<dbReference type="PROSITE" id="PS52016">
    <property type="entry name" value="TONB_DEPENDENT_REC_3"/>
    <property type="match status" value="1"/>
</dbReference>
<evidence type="ECO:0000313" key="4">
    <source>
        <dbReference type="EMBL" id="MBB4804869.1"/>
    </source>
</evidence>
<dbReference type="Proteomes" id="UP000592180">
    <property type="component" value="Unassembled WGS sequence"/>
</dbReference>
<keyword evidence="5" id="KW-1185">Reference proteome</keyword>
<reference evidence="4 5" key="1">
    <citation type="submission" date="2020-08" db="EMBL/GenBank/DDBJ databases">
        <title>Functional genomics of gut bacteria from endangered species of beetles.</title>
        <authorList>
            <person name="Carlos-Shanley C."/>
        </authorList>
    </citation>
    <scope>NUCLEOTIDE SEQUENCE [LARGE SCALE GENOMIC DNA]</scope>
    <source>
        <strain evidence="4 5">S00151</strain>
    </source>
</reference>
<comment type="similarity">
    <text evidence="1">Belongs to the TonB-dependent receptor family.</text>
</comment>
<comment type="subcellular location">
    <subcellularLocation>
        <location evidence="1">Cell outer membrane</location>
        <topology evidence="1">Multi-pass membrane protein</topology>
    </subcellularLocation>
</comment>
<name>A0A840K6M9_9FLAO</name>